<dbReference type="InterPro" id="IPR020094">
    <property type="entry name" value="TruA/RsuA/RluB/E/F_N"/>
</dbReference>
<dbReference type="Gene3D" id="3.30.70.1560">
    <property type="entry name" value="Alpha-L RNA-binding motif"/>
    <property type="match status" value="1"/>
</dbReference>
<dbReference type="Pfam" id="PF00849">
    <property type="entry name" value="PseudoU_synth_2"/>
    <property type="match status" value="1"/>
</dbReference>
<gene>
    <name evidence="8" type="ORF">DLM65_13725</name>
    <name evidence="7" type="ORF">JF886_06275</name>
</gene>
<dbReference type="Gene3D" id="3.30.70.580">
    <property type="entry name" value="Pseudouridine synthase I, catalytic domain, N-terminal subdomain"/>
    <property type="match status" value="1"/>
</dbReference>
<evidence type="ECO:0000256" key="5">
    <source>
        <dbReference type="RuleBase" id="RU003887"/>
    </source>
</evidence>
<reference evidence="8 9" key="1">
    <citation type="journal article" date="2017" name="Nature">
        <title>Atmospheric trace gases support primary production in Antarctic desert surface soil.</title>
        <authorList>
            <person name="Ji M."/>
            <person name="Greening C."/>
            <person name="Vanwonterghem I."/>
            <person name="Carere C.R."/>
            <person name="Bay S.K."/>
            <person name="Steen J.A."/>
            <person name="Montgomery K."/>
            <person name="Lines T."/>
            <person name="Beardall J."/>
            <person name="van Dorst J."/>
            <person name="Snape I."/>
            <person name="Stott M.B."/>
            <person name="Hugenholtz P."/>
            <person name="Ferrari B.C."/>
        </authorList>
    </citation>
    <scope>NUCLEOTIDE SEQUENCE [LARGE SCALE GENOMIC DNA]</scope>
    <source>
        <strain evidence="8">RRmetagenome_bin12</strain>
    </source>
</reference>
<dbReference type="NCBIfam" id="TIGR00093">
    <property type="entry name" value="pseudouridine synthase"/>
    <property type="match status" value="1"/>
</dbReference>
<comment type="caution">
    <text evidence="8">The sequence shown here is derived from an EMBL/GenBank/DDBJ whole genome shotgun (WGS) entry which is preliminary data.</text>
</comment>
<dbReference type="Pfam" id="PF01479">
    <property type="entry name" value="S4"/>
    <property type="match status" value="1"/>
</dbReference>
<dbReference type="GO" id="GO:0003723">
    <property type="term" value="F:RNA binding"/>
    <property type="evidence" value="ECO:0007669"/>
    <property type="project" value="UniProtKB-KW"/>
</dbReference>
<dbReference type="AlphaFoldDB" id="A0A2W5YZ78"/>
<keyword evidence="2 4" id="KW-0694">RNA-binding</keyword>
<reference evidence="7 10" key="3">
    <citation type="submission" date="2020-10" db="EMBL/GenBank/DDBJ databases">
        <title>Ca. Dormibacterota MAGs.</title>
        <authorList>
            <person name="Montgomery K."/>
        </authorList>
    </citation>
    <scope>NUCLEOTIDE SEQUENCE [LARGE SCALE GENOMIC DNA]</scope>
    <source>
        <strain evidence="7">SC8812_S17_18</strain>
    </source>
</reference>
<feature type="domain" description="RNA-binding S4" evidence="6">
    <location>
        <begin position="10"/>
        <end position="69"/>
    </location>
</feature>
<evidence type="ECO:0000313" key="10">
    <source>
        <dbReference type="Proteomes" id="UP000606991"/>
    </source>
</evidence>
<sequence length="245" mass="26141">MTPVAAGSGERLNRFLARRGVASRRAADQLIAAGRVRVNGEVAPVGARVDINTDTVVVDGAPVAAKPATAVTLALNKPPGVLTTMSDPQRRRTVRDLVTDIPGLVPIGRLDSDSRGLLLLTSDGDLAHRVAHPRHGVHKTYRVTTESSLSDAQLARLFDDVMLDDGPARALEVHRVGDAVVDVVMGEGRKRLVRRLFAAVGNGVVDLCRTRVGPIELGDLREGETRPLDDREVAALRGAETAPRT</sequence>
<dbReference type="GO" id="GO:0000455">
    <property type="term" value="P:enzyme-directed rRNA pseudouridine synthesis"/>
    <property type="evidence" value="ECO:0007669"/>
    <property type="project" value="UniProtKB-ARBA"/>
</dbReference>
<dbReference type="InterPro" id="IPR018496">
    <property type="entry name" value="PsdUridine_synth_RsuA/RluB_CS"/>
</dbReference>
<dbReference type="Proteomes" id="UP000606991">
    <property type="component" value="Unassembled WGS sequence"/>
</dbReference>
<evidence type="ECO:0000256" key="2">
    <source>
        <dbReference type="ARBA" id="ARBA00022884"/>
    </source>
</evidence>
<dbReference type="SUPFAM" id="SSF55120">
    <property type="entry name" value="Pseudouridine synthase"/>
    <property type="match status" value="1"/>
</dbReference>
<dbReference type="CDD" id="cd00165">
    <property type="entry name" value="S4"/>
    <property type="match status" value="1"/>
</dbReference>
<dbReference type="PROSITE" id="PS50889">
    <property type="entry name" value="S4"/>
    <property type="match status" value="1"/>
</dbReference>
<dbReference type="EMBL" id="JAEKNS010000069">
    <property type="protein sequence ID" value="MBJ7594460.1"/>
    <property type="molecule type" value="Genomic_DNA"/>
</dbReference>
<name>A0A2W5YZ78_9BACT</name>
<dbReference type="FunFam" id="3.10.290.10:FF:000003">
    <property type="entry name" value="Pseudouridine synthase"/>
    <property type="match status" value="1"/>
</dbReference>
<evidence type="ECO:0000313" key="8">
    <source>
        <dbReference type="EMBL" id="PZR78130.1"/>
    </source>
</evidence>
<evidence type="ECO:0000313" key="9">
    <source>
        <dbReference type="Proteomes" id="UP000248724"/>
    </source>
</evidence>
<reference evidence="8" key="2">
    <citation type="submission" date="2018-05" db="EMBL/GenBank/DDBJ databases">
        <authorList>
            <person name="Ferrari B."/>
        </authorList>
    </citation>
    <scope>NUCLEOTIDE SEQUENCE</scope>
    <source>
        <strain evidence="8">RRmetagenome_bin12</strain>
    </source>
</reference>
<evidence type="ECO:0000256" key="3">
    <source>
        <dbReference type="ARBA" id="ARBA00023235"/>
    </source>
</evidence>
<dbReference type="PANTHER" id="PTHR47683:SF3">
    <property type="entry name" value="RIBOSOMAL LARGE SUBUNIT PSEUDOURIDINE SYNTHASE B"/>
    <property type="match status" value="1"/>
</dbReference>
<evidence type="ECO:0000313" key="7">
    <source>
        <dbReference type="EMBL" id="MBJ7594460.1"/>
    </source>
</evidence>
<keyword evidence="3 5" id="KW-0413">Isomerase</keyword>
<dbReference type="CDD" id="cd02870">
    <property type="entry name" value="PseudoU_synth_RsuA_like"/>
    <property type="match status" value="1"/>
</dbReference>
<evidence type="ECO:0000256" key="4">
    <source>
        <dbReference type="PROSITE-ProRule" id="PRU00182"/>
    </source>
</evidence>
<dbReference type="EC" id="5.4.99.-" evidence="5"/>
<accession>A0A2W5YZ78</accession>
<comment type="similarity">
    <text evidence="1 5">Belongs to the pseudouridine synthase RsuA family.</text>
</comment>
<dbReference type="EMBL" id="QHBU01000268">
    <property type="protein sequence ID" value="PZR78130.1"/>
    <property type="molecule type" value="Genomic_DNA"/>
</dbReference>
<dbReference type="InterPro" id="IPR036986">
    <property type="entry name" value="S4_RNA-bd_sf"/>
</dbReference>
<accession>A0A934JWT6</accession>
<dbReference type="InterPro" id="IPR006145">
    <property type="entry name" value="PsdUridine_synth_RsuA/RluA"/>
</dbReference>
<evidence type="ECO:0000259" key="6">
    <source>
        <dbReference type="SMART" id="SM00363"/>
    </source>
</evidence>
<dbReference type="SMART" id="SM00363">
    <property type="entry name" value="S4"/>
    <property type="match status" value="1"/>
</dbReference>
<dbReference type="Proteomes" id="UP000248724">
    <property type="component" value="Unassembled WGS sequence"/>
</dbReference>
<dbReference type="PANTHER" id="PTHR47683">
    <property type="entry name" value="PSEUDOURIDINE SYNTHASE FAMILY PROTEIN-RELATED"/>
    <property type="match status" value="1"/>
</dbReference>
<proteinExistence type="inferred from homology"/>
<dbReference type="GO" id="GO:0120159">
    <property type="term" value="F:rRNA pseudouridine synthase activity"/>
    <property type="evidence" value="ECO:0007669"/>
    <property type="project" value="UniProtKB-ARBA"/>
</dbReference>
<evidence type="ECO:0000256" key="1">
    <source>
        <dbReference type="ARBA" id="ARBA00008348"/>
    </source>
</evidence>
<dbReference type="InterPro" id="IPR020103">
    <property type="entry name" value="PsdUridine_synth_cat_dom_sf"/>
</dbReference>
<dbReference type="PROSITE" id="PS01149">
    <property type="entry name" value="PSI_RSU"/>
    <property type="match status" value="1"/>
</dbReference>
<dbReference type="RefSeq" id="WP_337310677.1">
    <property type="nucleotide sequence ID" value="NZ_JAEKNS010000069.1"/>
</dbReference>
<dbReference type="SUPFAM" id="SSF55174">
    <property type="entry name" value="Alpha-L RNA-binding motif"/>
    <property type="match status" value="1"/>
</dbReference>
<dbReference type="InterPro" id="IPR042092">
    <property type="entry name" value="PsdUridine_s_RsuA/RluB/E/F_cat"/>
</dbReference>
<protein>
    <recommendedName>
        <fullName evidence="5">Pseudouridine synthase</fullName>
        <ecNumber evidence="5">5.4.99.-</ecNumber>
    </recommendedName>
</protein>
<organism evidence="8 9">
    <name type="scientific">Candidatus Aeolococcus gillhamiae</name>
    <dbReference type="NCBI Taxonomy" id="3127015"/>
    <lineage>
        <taxon>Bacteria</taxon>
        <taxon>Bacillati</taxon>
        <taxon>Candidatus Dormiibacterota</taxon>
        <taxon>Candidatus Dormibacteria</taxon>
        <taxon>Candidatus Aeolococcales</taxon>
        <taxon>Candidatus Aeolococcaceae</taxon>
        <taxon>Candidatus Aeolococcus</taxon>
    </lineage>
</organism>
<dbReference type="InterPro" id="IPR000748">
    <property type="entry name" value="PsdUridine_synth_RsuA/RluB/E/F"/>
</dbReference>
<dbReference type="InterPro" id="IPR002942">
    <property type="entry name" value="S4_RNA-bd"/>
</dbReference>
<dbReference type="Gene3D" id="3.10.290.10">
    <property type="entry name" value="RNA-binding S4 domain"/>
    <property type="match status" value="1"/>
</dbReference>
<dbReference type="InterPro" id="IPR050343">
    <property type="entry name" value="RsuA_PseudoU_synthase"/>
</dbReference>